<dbReference type="InterPro" id="IPR044668">
    <property type="entry name" value="PuuD-like"/>
</dbReference>
<dbReference type="GO" id="GO:0033969">
    <property type="term" value="F:gamma-glutamyl-gamma-aminobutyrate hydrolase activity"/>
    <property type="evidence" value="ECO:0007669"/>
    <property type="project" value="TreeGrafter"/>
</dbReference>
<dbReference type="PANTHER" id="PTHR43235:SF1">
    <property type="entry name" value="GLUTAMINE AMIDOTRANSFERASE PB2B2.05-RELATED"/>
    <property type="match status" value="1"/>
</dbReference>
<dbReference type="Proteomes" id="UP000198312">
    <property type="component" value="Chromosome"/>
</dbReference>
<keyword evidence="2" id="KW-1185">Reference proteome</keyword>
<dbReference type="OrthoDB" id="9813383at2"/>
<dbReference type="KEGG" id="vil:CFK37_18580"/>
<dbReference type="InterPro" id="IPR029062">
    <property type="entry name" value="Class_I_gatase-like"/>
</dbReference>
<dbReference type="PROSITE" id="PS51273">
    <property type="entry name" value="GATASE_TYPE_1"/>
    <property type="match status" value="1"/>
</dbReference>
<dbReference type="GO" id="GO:0005829">
    <property type="term" value="C:cytosol"/>
    <property type="evidence" value="ECO:0007669"/>
    <property type="project" value="TreeGrafter"/>
</dbReference>
<dbReference type="SUPFAM" id="SSF52317">
    <property type="entry name" value="Class I glutamine amidotransferase-like"/>
    <property type="match status" value="1"/>
</dbReference>
<accession>A0A220U7B4</accession>
<dbReference type="GO" id="GO:0006598">
    <property type="term" value="P:polyamine catabolic process"/>
    <property type="evidence" value="ECO:0007669"/>
    <property type="project" value="TreeGrafter"/>
</dbReference>
<protein>
    <submittedName>
        <fullName evidence="1">Gamma-glutamyl-gamma-aminobutyrate hydrolase</fullName>
    </submittedName>
</protein>
<dbReference type="RefSeq" id="WP_089063276.1">
    <property type="nucleotide sequence ID" value="NZ_CP022315.1"/>
</dbReference>
<sequence length="244" mass="27046">MKKSQKPVIGITSSIVNYNNMMSVNLHEKYIKALIKAGGIPIVIPTGTEDMPEVWVSICDGIILSSGEDVDPNSYGENPAPRIHKTNEKRDLIEKGLVKYALEQKKPIFANCRGITMLNVAMGGTVIQDIETNNPNAINHFQQTARPEPTHEIQIEQNSQLHQILNRTKVRVNSMHHQAIGKLAPGLRQVAVAPDGIIEAVEGIDKSSSLWLAVQWHPEEMASQDPLMQGIFQEFINECKNATP</sequence>
<dbReference type="FunFam" id="3.40.50.880:FF:000030">
    <property type="entry name" value="Gamma-glutamyl-gamma-aminobutyrate hydrolase PuuD"/>
    <property type="match status" value="1"/>
</dbReference>
<evidence type="ECO:0000313" key="2">
    <source>
        <dbReference type="Proteomes" id="UP000198312"/>
    </source>
</evidence>
<name>A0A220U7B4_9BACI</name>
<dbReference type="EMBL" id="CP022315">
    <property type="protein sequence ID" value="ASK64018.1"/>
    <property type="molecule type" value="Genomic_DNA"/>
</dbReference>
<keyword evidence="1" id="KW-0378">Hydrolase</keyword>
<dbReference type="AlphaFoldDB" id="A0A220U7B4"/>
<proteinExistence type="predicted"/>
<dbReference type="InterPro" id="IPR011697">
    <property type="entry name" value="Peptidase_C26"/>
</dbReference>
<dbReference type="Pfam" id="PF07722">
    <property type="entry name" value="Peptidase_C26"/>
    <property type="match status" value="1"/>
</dbReference>
<reference evidence="1 2" key="1">
    <citation type="submission" date="2017-07" db="EMBL/GenBank/DDBJ databases">
        <title>Virgibacillus sp. LM2416.</title>
        <authorList>
            <person name="Tak E.J."/>
            <person name="Bae J.-W."/>
        </authorList>
    </citation>
    <scope>NUCLEOTIDE SEQUENCE [LARGE SCALE GENOMIC DNA]</scope>
    <source>
        <strain evidence="1 2">LM2416</strain>
    </source>
</reference>
<gene>
    <name evidence="1" type="ORF">CFK37_18580</name>
</gene>
<dbReference type="PANTHER" id="PTHR43235">
    <property type="entry name" value="GLUTAMINE AMIDOTRANSFERASE PB2B2.05-RELATED"/>
    <property type="match status" value="1"/>
</dbReference>
<evidence type="ECO:0000313" key="1">
    <source>
        <dbReference type="EMBL" id="ASK64018.1"/>
    </source>
</evidence>
<dbReference type="Gene3D" id="3.40.50.880">
    <property type="match status" value="1"/>
</dbReference>
<organism evidence="1 2">
    <name type="scientific">Virgibacillus phasianinus</name>
    <dbReference type="NCBI Taxonomy" id="2017483"/>
    <lineage>
        <taxon>Bacteria</taxon>
        <taxon>Bacillati</taxon>
        <taxon>Bacillota</taxon>
        <taxon>Bacilli</taxon>
        <taxon>Bacillales</taxon>
        <taxon>Bacillaceae</taxon>
        <taxon>Virgibacillus</taxon>
    </lineage>
</organism>
<dbReference type="CDD" id="cd01745">
    <property type="entry name" value="GATase1_2"/>
    <property type="match status" value="1"/>
</dbReference>